<proteinExistence type="predicted"/>
<organism evidence="1 2">
    <name type="scientific">Cinara cedri</name>
    <dbReference type="NCBI Taxonomy" id="506608"/>
    <lineage>
        <taxon>Eukaryota</taxon>
        <taxon>Metazoa</taxon>
        <taxon>Ecdysozoa</taxon>
        <taxon>Arthropoda</taxon>
        <taxon>Hexapoda</taxon>
        <taxon>Insecta</taxon>
        <taxon>Pterygota</taxon>
        <taxon>Neoptera</taxon>
        <taxon>Paraneoptera</taxon>
        <taxon>Hemiptera</taxon>
        <taxon>Sternorrhyncha</taxon>
        <taxon>Aphidomorpha</taxon>
        <taxon>Aphidoidea</taxon>
        <taxon>Aphididae</taxon>
        <taxon>Lachninae</taxon>
        <taxon>Cinara</taxon>
    </lineage>
</organism>
<name>A0A5E4MNT5_9HEMI</name>
<dbReference type="Proteomes" id="UP000325440">
    <property type="component" value="Unassembled WGS sequence"/>
</dbReference>
<dbReference type="AlphaFoldDB" id="A0A5E4MNT5"/>
<gene>
    <name evidence="1" type="ORF">CINCED_3A018527</name>
</gene>
<dbReference type="SUPFAM" id="SSF57667">
    <property type="entry name" value="beta-beta-alpha zinc fingers"/>
    <property type="match status" value="1"/>
</dbReference>
<dbReference type="EMBL" id="CABPRJ010000966">
    <property type="protein sequence ID" value="VVC33313.1"/>
    <property type="molecule type" value="Genomic_DNA"/>
</dbReference>
<accession>A0A5E4MNT5</accession>
<evidence type="ECO:0000313" key="2">
    <source>
        <dbReference type="Proteomes" id="UP000325440"/>
    </source>
</evidence>
<keyword evidence="2" id="KW-1185">Reference proteome</keyword>
<evidence type="ECO:0000313" key="1">
    <source>
        <dbReference type="EMBL" id="VVC33313.1"/>
    </source>
</evidence>
<reference evidence="1 2" key="1">
    <citation type="submission" date="2019-08" db="EMBL/GenBank/DDBJ databases">
        <authorList>
            <person name="Alioto T."/>
            <person name="Alioto T."/>
            <person name="Gomez Garrido J."/>
        </authorList>
    </citation>
    <scope>NUCLEOTIDE SEQUENCE [LARGE SCALE GENOMIC DNA]</scope>
</reference>
<dbReference type="OrthoDB" id="6628405at2759"/>
<sequence length="72" mass="8276">MPKIKSTLGSKISNWIALYNENKEVFSSDGKVTYCLVCNKSVSTENQFLLDRHSKTIQHINALQRNKEKNSF</sequence>
<protein>
    <submittedName>
        <fullName evidence="1">Zinc finger C2H2-type</fullName>
    </submittedName>
</protein>
<dbReference type="InterPro" id="IPR036236">
    <property type="entry name" value="Znf_C2H2_sf"/>
</dbReference>